<proteinExistence type="predicted"/>
<protein>
    <submittedName>
        <fullName evidence="1">Uncharacterized protein</fullName>
    </submittedName>
</protein>
<dbReference type="GeneID" id="300079445"/>
<gene>
    <name evidence="1" type="ORF">L1F06_000650</name>
</gene>
<keyword evidence="2" id="KW-1185">Reference proteome</keyword>
<dbReference type="EMBL" id="CP099397">
    <property type="protein sequence ID" value="USR39978.1"/>
    <property type="molecule type" value="Genomic_DNA"/>
</dbReference>
<organism evidence="1 2">
    <name type="scientific">Ectopseudomonas hydrolytica</name>
    <dbReference type="NCBI Taxonomy" id="2493633"/>
    <lineage>
        <taxon>Bacteria</taxon>
        <taxon>Pseudomonadati</taxon>
        <taxon>Pseudomonadota</taxon>
        <taxon>Gammaproteobacteria</taxon>
        <taxon>Pseudomonadales</taxon>
        <taxon>Pseudomonadaceae</taxon>
        <taxon>Ectopseudomonas</taxon>
    </lineage>
</organism>
<reference evidence="1" key="1">
    <citation type="submission" date="2022-06" db="EMBL/GenBank/DDBJ databases">
        <title>Complete genome of Pseudomonas hydrolytica DSWY01T.</title>
        <authorList>
            <person name="Jung J."/>
            <person name="Jeon C.O."/>
        </authorList>
    </citation>
    <scope>NUCLEOTIDE SEQUENCE</scope>
    <source>
        <strain evidence="1">DSWY01</strain>
    </source>
</reference>
<evidence type="ECO:0000313" key="2">
    <source>
        <dbReference type="Proteomes" id="UP001054897"/>
    </source>
</evidence>
<evidence type="ECO:0000313" key="1">
    <source>
        <dbReference type="EMBL" id="USR39978.1"/>
    </source>
</evidence>
<name>A0ABY5A8I7_9GAMM</name>
<dbReference type="RefSeq" id="WP_129483236.1">
    <property type="nucleotide sequence ID" value="NZ_CP099397.1"/>
</dbReference>
<accession>A0ABY5A8I7</accession>
<sequence length="81" mass="9180">MALSTEDRARLIDRLDRSFQAMPRWVKTATKHAMGAPSHHPATGKKFESFREVIEAAADETLLILKEDFEDNDDLAPEVLQ</sequence>
<dbReference type="Proteomes" id="UP001054897">
    <property type="component" value="Chromosome"/>
</dbReference>